<keyword evidence="4 5" id="KW-0472">Membrane</keyword>
<dbReference type="GO" id="GO:0016020">
    <property type="term" value="C:membrane"/>
    <property type="evidence" value="ECO:0007669"/>
    <property type="project" value="UniProtKB-SubCell"/>
</dbReference>
<dbReference type="SUPFAM" id="SSF52091">
    <property type="entry name" value="SpoIIaa-like"/>
    <property type="match status" value="1"/>
</dbReference>
<evidence type="ECO:0000256" key="5">
    <source>
        <dbReference type="SAM" id="Phobius"/>
    </source>
</evidence>
<keyword evidence="3 5" id="KW-1133">Transmembrane helix</keyword>
<keyword evidence="2 5" id="KW-0812">Transmembrane</keyword>
<dbReference type="Pfam" id="PF01740">
    <property type="entry name" value="STAS"/>
    <property type="match status" value="1"/>
</dbReference>
<feature type="transmembrane region" description="Helical" evidence="5">
    <location>
        <begin position="169"/>
        <end position="188"/>
    </location>
</feature>
<dbReference type="NCBIfam" id="TIGR00815">
    <property type="entry name" value="sulP"/>
    <property type="match status" value="1"/>
</dbReference>
<feature type="transmembrane region" description="Helical" evidence="5">
    <location>
        <begin position="200"/>
        <end position="228"/>
    </location>
</feature>
<sequence length="553" mass="58163">MIAVRDAWKAGQLHLQHWPRNLLAGLIVGVVALPLAMAFAIASGVKPEQGLYTAIVAGIVVSLFGGSRVQIAGPTGAFIVILAGITARYGVDGLQLATLMAGVILLLLGVSRLGSVIKYIPDPVIVGFTAGIGVIIWVGQWKDFFGLPAVNGEHFHQKLWHLLQALPQLHLATTLLALLSLALVLYGPRLRGLSRLPGPLLAMVVVSLLQALFHFDGVATIGSAFGGIPRGLPAPSLPEISLPRVLELIGPAFAIAMLGAIESLLSAVVADGMAGTRHDSNQELIGQGLANLLAPLFGGFAATGAIARTATNIRNGGSSPLAGIAHSLTLVLIILFLAPLASSIPLCALAAILFVVAWNMSEAKHFVRMVRRAPRADVTILLITFGLTVFSDLVIAVNIGVILAMLLFMRRMASAVEVQQIGGAELEDELRGKGLGTPPPGVLVYTIEGPLFFGAAETFERALAQTHSDPRLLVIRLKRVPFMDITGMQTLEEVIQQLHKRGVTVKLCEAGKRVLAKLSKAGVIETIGAHNYHADFASALAACGEREAAPAAP</sequence>
<dbReference type="AlphaFoldDB" id="A0A1G8J0X9"/>
<evidence type="ECO:0000256" key="4">
    <source>
        <dbReference type="ARBA" id="ARBA00023136"/>
    </source>
</evidence>
<feature type="transmembrane region" description="Helical" evidence="5">
    <location>
        <begin position="97"/>
        <end position="117"/>
    </location>
</feature>
<feature type="transmembrane region" description="Helical" evidence="5">
    <location>
        <begin position="330"/>
        <end position="358"/>
    </location>
</feature>
<dbReference type="RefSeq" id="WP_090264229.1">
    <property type="nucleotide sequence ID" value="NZ_FNDS01000007.1"/>
</dbReference>
<dbReference type="EMBL" id="FNDS01000007">
    <property type="protein sequence ID" value="SDI24879.1"/>
    <property type="molecule type" value="Genomic_DNA"/>
</dbReference>
<feature type="transmembrane region" description="Helical" evidence="5">
    <location>
        <begin position="21"/>
        <end position="43"/>
    </location>
</feature>
<gene>
    <name evidence="7" type="ORF">SAMN05216272_10774</name>
</gene>
<proteinExistence type="predicted"/>
<comment type="subcellular location">
    <subcellularLocation>
        <location evidence="1">Membrane</location>
        <topology evidence="1">Multi-pass membrane protein</topology>
    </subcellularLocation>
</comment>
<protein>
    <submittedName>
        <fullName evidence="7">Sulfate permease, SulP family</fullName>
    </submittedName>
</protein>
<feature type="domain" description="STAS" evidence="6">
    <location>
        <begin position="440"/>
        <end position="543"/>
    </location>
</feature>
<dbReference type="Gene3D" id="3.30.750.24">
    <property type="entry name" value="STAS domain"/>
    <property type="match status" value="1"/>
</dbReference>
<feature type="transmembrane region" description="Helical" evidence="5">
    <location>
        <begin position="49"/>
        <end position="66"/>
    </location>
</feature>
<dbReference type="InterPro" id="IPR001902">
    <property type="entry name" value="SLC26A/SulP_fam"/>
</dbReference>
<feature type="transmembrane region" description="Helical" evidence="5">
    <location>
        <begin position="289"/>
        <end position="310"/>
    </location>
</feature>
<feature type="transmembrane region" description="Helical" evidence="5">
    <location>
        <begin position="124"/>
        <end position="141"/>
    </location>
</feature>
<organism evidence="7 8">
    <name type="scientific">Pseudomonas panipatensis</name>
    <dbReference type="NCBI Taxonomy" id="428992"/>
    <lineage>
        <taxon>Bacteria</taxon>
        <taxon>Pseudomonadati</taxon>
        <taxon>Pseudomonadota</taxon>
        <taxon>Gammaproteobacteria</taxon>
        <taxon>Pseudomonadales</taxon>
        <taxon>Pseudomonadaceae</taxon>
        <taxon>Pseudomonas</taxon>
    </lineage>
</organism>
<dbReference type="GO" id="GO:0055085">
    <property type="term" value="P:transmembrane transport"/>
    <property type="evidence" value="ECO:0007669"/>
    <property type="project" value="InterPro"/>
</dbReference>
<keyword evidence="8" id="KW-1185">Reference proteome</keyword>
<accession>A0A1G8J0X9</accession>
<evidence type="ECO:0000313" key="8">
    <source>
        <dbReference type="Proteomes" id="UP000199636"/>
    </source>
</evidence>
<dbReference type="Proteomes" id="UP000199636">
    <property type="component" value="Unassembled WGS sequence"/>
</dbReference>
<dbReference type="OrthoDB" id="9769739at2"/>
<evidence type="ECO:0000313" key="7">
    <source>
        <dbReference type="EMBL" id="SDI24879.1"/>
    </source>
</evidence>
<dbReference type="InterPro" id="IPR002645">
    <property type="entry name" value="STAS_dom"/>
</dbReference>
<evidence type="ECO:0000256" key="3">
    <source>
        <dbReference type="ARBA" id="ARBA00022989"/>
    </source>
</evidence>
<dbReference type="CDD" id="cd07042">
    <property type="entry name" value="STAS_SulP_like_sulfate_transporter"/>
    <property type="match status" value="1"/>
</dbReference>
<reference evidence="8" key="1">
    <citation type="submission" date="2016-10" db="EMBL/GenBank/DDBJ databases">
        <authorList>
            <person name="Varghese N."/>
            <person name="Submissions S."/>
        </authorList>
    </citation>
    <scope>NUCLEOTIDE SEQUENCE [LARGE SCALE GENOMIC DNA]</scope>
    <source>
        <strain evidence="8">CCM 7469</strain>
    </source>
</reference>
<feature type="transmembrane region" description="Helical" evidence="5">
    <location>
        <begin position="248"/>
        <end position="269"/>
    </location>
</feature>
<dbReference type="PROSITE" id="PS50801">
    <property type="entry name" value="STAS"/>
    <property type="match status" value="1"/>
</dbReference>
<name>A0A1G8J0X9_9PSED</name>
<dbReference type="InterPro" id="IPR011547">
    <property type="entry name" value="SLC26A/SulP_dom"/>
</dbReference>
<evidence type="ECO:0000259" key="6">
    <source>
        <dbReference type="PROSITE" id="PS50801"/>
    </source>
</evidence>
<feature type="transmembrane region" description="Helical" evidence="5">
    <location>
        <begin position="71"/>
        <end position="91"/>
    </location>
</feature>
<evidence type="ECO:0000256" key="2">
    <source>
        <dbReference type="ARBA" id="ARBA00022692"/>
    </source>
</evidence>
<feature type="transmembrane region" description="Helical" evidence="5">
    <location>
        <begin position="379"/>
        <end position="409"/>
    </location>
</feature>
<dbReference type="Pfam" id="PF00916">
    <property type="entry name" value="Sulfate_transp"/>
    <property type="match status" value="1"/>
</dbReference>
<dbReference type="InterPro" id="IPR036513">
    <property type="entry name" value="STAS_dom_sf"/>
</dbReference>
<dbReference type="PANTHER" id="PTHR11814">
    <property type="entry name" value="SULFATE TRANSPORTER"/>
    <property type="match status" value="1"/>
</dbReference>
<dbReference type="STRING" id="428992.SAMN05216272_10774"/>
<evidence type="ECO:0000256" key="1">
    <source>
        <dbReference type="ARBA" id="ARBA00004141"/>
    </source>
</evidence>